<dbReference type="GO" id="GO:0005737">
    <property type="term" value="C:cytoplasm"/>
    <property type="evidence" value="ECO:0007669"/>
    <property type="project" value="TreeGrafter"/>
</dbReference>
<organism evidence="1 2">
    <name type="scientific">Psychrobacter sanguinis</name>
    <dbReference type="NCBI Taxonomy" id="861445"/>
    <lineage>
        <taxon>Bacteria</taxon>
        <taxon>Pseudomonadati</taxon>
        <taxon>Pseudomonadota</taxon>
        <taxon>Gammaproteobacteria</taxon>
        <taxon>Moraxellales</taxon>
        <taxon>Moraxellaceae</taxon>
        <taxon>Psychrobacter</taxon>
    </lineage>
</organism>
<dbReference type="EMBL" id="WFKQ01000001">
    <property type="protein sequence ID" value="MUG31737.1"/>
    <property type="molecule type" value="Genomic_DNA"/>
</dbReference>
<dbReference type="Proteomes" id="UP000442109">
    <property type="component" value="Unassembled WGS sequence"/>
</dbReference>
<dbReference type="PRINTS" id="PR00081">
    <property type="entry name" value="GDHRDH"/>
</dbReference>
<dbReference type="InterPro" id="IPR002347">
    <property type="entry name" value="SDR_fam"/>
</dbReference>
<protein>
    <submittedName>
        <fullName evidence="1">SDR family oxidoreductase</fullName>
    </submittedName>
</protein>
<comment type="caution">
    <text evidence="1">The sequence shown here is derived from an EMBL/GenBank/DDBJ whole genome shotgun (WGS) entry which is preliminary data.</text>
</comment>
<dbReference type="Pfam" id="PF00106">
    <property type="entry name" value="adh_short"/>
    <property type="match status" value="1"/>
</dbReference>
<reference evidence="1 2" key="1">
    <citation type="journal article" date="2019" name="PLoS ONE">
        <title>Pup mortality in New Zealand sea lions (Phocarctos hookeri) at Enderby Island, Auckland Islands, 2013-18.</title>
        <authorList>
            <person name="Michael S.A."/>
            <person name="Hayman D.T.S."/>
            <person name="Gray R."/>
            <person name="Zhang J."/>
            <person name="Rogers L."/>
            <person name="Roe W.D."/>
        </authorList>
    </citation>
    <scope>NUCLEOTIDE SEQUENCE [LARGE SCALE GENOMIC DNA]</scope>
    <source>
        <strain evidence="1 2">SM868</strain>
    </source>
</reference>
<sequence length="253" mass="28141">MLMLMSYNKNILLIGGTSGIGKALLERLSTDHKVTKIFATYHRHKPDTNTTDKVVWLNMDVREEGSIKQAIADINRQTQHIDWVINAVGLLHTDTNQPEKAVRQLDADFFLQNMTLNALPSLLIAKHIKSLLKAGTPSELHPAIYATISARVGSISENELGGWYSYRMSKAALNMGMKTLSIEWQRTLKNVCVAVIQPGTVDTPLSKPFQANVAKDKLFTPDACAKHLLKVLNELTVEDTGCFIDWAGKTIAW</sequence>
<dbReference type="PANTHER" id="PTHR43544:SF12">
    <property type="entry name" value="NAD(P)-BINDING ROSSMANN-FOLD SUPERFAMILY PROTEIN"/>
    <property type="match status" value="1"/>
</dbReference>
<dbReference type="InterPro" id="IPR051468">
    <property type="entry name" value="Fungal_SecMetab_SDRs"/>
</dbReference>
<keyword evidence="2" id="KW-1185">Reference proteome</keyword>
<dbReference type="AlphaFoldDB" id="A0A844LZP9"/>
<dbReference type="PANTHER" id="PTHR43544">
    <property type="entry name" value="SHORT-CHAIN DEHYDROGENASE/REDUCTASE"/>
    <property type="match status" value="1"/>
</dbReference>
<gene>
    <name evidence="1" type="ORF">GB996_02905</name>
</gene>
<dbReference type="OrthoDB" id="9785826at2"/>
<dbReference type="GO" id="GO:0016491">
    <property type="term" value="F:oxidoreductase activity"/>
    <property type="evidence" value="ECO:0007669"/>
    <property type="project" value="TreeGrafter"/>
</dbReference>
<proteinExistence type="predicted"/>
<evidence type="ECO:0000313" key="1">
    <source>
        <dbReference type="EMBL" id="MUG31737.1"/>
    </source>
</evidence>
<dbReference type="NCBIfam" id="NF006532">
    <property type="entry name" value="PRK09009.1"/>
    <property type="match status" value="1"/>
</dbReference>
<name>A0A844LZP9_9GAMM</name>
<accession>A0A844LZP9</accession>
<dbReference type="InterPro" id="IPR036291">
    <property type="entry name" value="NAD(P)-bd_dom_sf"/>
</dbReference>
<evidence type="ECO:0000313" key="2">
    <source>
        <dbReference type="Proteomes" id="UP000442109"/>
    </source>
</evidence>
<dbReference type="Gene3D" id="3.40.50.720">
    <property type="entry name" value="NAD(P)-binding Rossmann-like Domain"/>
    <property type="match status" value="1"/>
</dbReference>
<dbReference type="SUPFAM" id="SSF51735">
    <property type="entry name" value="NAD(P)-binding Rossmann-fold domains"/>
    <property type="match status" value="1"/>
</dbReference>